<organism evidence="2 3">
    <name type="scientific">Ascodesmis nigricans</name>
    <dbReference type="NCBI Taxonomy" id="341454"/>
    <lineage>
        <taxon>Eukaryota</taxon>
        <taxon>Fungi</taxon>
        <taxon>Dikarya</taxon>
        <taxon>Ascomycota</taxon>
        <taxon>Pezizomycotina</taxon>
        <taxon>Pezizomycetes</taxon>
        <taxon>Pezizales</taxon>
        <taxon>Ascodesmidaceae</taxon>
        <taxon>Ascodesmis</taxon>
    </lineage>
</organism>
<dbReference type="Proteomes" id="UP000298138">
    <property type="component" value="Unassembled WGS sequence"/>
</dbReference>
<gene>
    <name evidence="2" type="ORF">EX30DRAFT_391988</name>
</gene>
<evidence type="ECO:0000313" key="3">
    <source>
        <dbReference type="Proteomes" id="UP000298138"/>
    </source>
</evidence>
<feature type="region of interest" description="Disordered" evidence="1">
    <location>
        <begin position="57"/>
        <end position="86"/>
    </location>
</feature>
<evidence type="ECO:0000313" key="2">
    <source>
        <dbReference type="EMBL" id="TGZ84545.1"/>
    </source>
</evidence>
<feature type="region of interest" description="Disordered" evidence="1">
    <location>
        <begin position="20"/>
        <end position="42"/>
    </location>
</feature>
<accession>A0A4V3SJL8</accession>
<dbReference type="InParanoid" id="A0A4V3SJL8"/>
<proteinExistence type="predicted"/>
<dbReference type="AlphaFoldDB" id="A0A4V3SJL8"/>
<sequence>MAKSETEALRAKIYANLLGPGFSFGSLKRNPTRSKPGQQKRPKLALLVSLPTSSPITTNRRRWSKDGLGATRTRTRKSTIDLDEPLESQKKEGPIKNIGMIIGEMCGLADTWGDMVGEEEEATGWKKHLLKIAHKRSIKVMCCKRKLEEYDADISQDEENESEGGDMDIDDEWEDEDSGWGFIPLFVDYKNGYPSRGKSTMDLSKLTKAQRDKYSRSPSF</sequence>
<evidence type="ECO:0000256" key="1">
    <source>
        <dbReference type="SAM" id="MobiDB-lite"/>
    </source>
</evidence>
<feature type="region of interest" description="Disordered" evidence="1">
    <location>
        <begin position="194"/>
        <end position="220"/>
    </location>
</feature>
<keyword evidence="3" id="KW-1185">Reference proteome</keyword>
<dbReference type="EMBL" id="ML220112">
    <property type="protein sequence ID" value="TGZ84545.1"/>
    <property type="molecule type" value="Genomic_DNA"/>
</dbReference>
<feature type="compositionally biased region" description="Basic and acidic residues" evidence="1">
    <location>
        <begin position="209"/>
        <end position="220"/>
    </location>
</feature>
<reference evidence="2 3" key="1">
    <citation type="submission" date="2019-04" db="EMBL/GenBank/DDBJ databases">
        <title>Comparative genomics and transcriptomics to analyze fruiting body development in filamentous ascomycetes.</title>
        <authorList>
            <consortium name="DOE Joint Genome Institute"/>
            <person name="Lutkenhaus R."/>
            <person name="Traeger S."/>
            <person name="Breuer J."/>
            <person name="Kuo A."/>
            <person name="Lipzen A."/>
            <person name="Pangilinan J."/>
            <person name="Dilworth D."/>
            <person name="Sandor L."/>
            <person name="Poggeler S."/>
            <person name="Barry K."/>
            <person name="Grigoriev I.V."/>
            <person name="Nowrousian M."/>
        </authorList>
    </citation>
    <scope>NUCLEOTIDE SEQUENCE [LARGE SCALE GENOMIC DNA]</scope>
    <source>
        <strain evidence="2 3">CBS 389.68</strain>
    </source>
</reference>
<name>A0A4V3SJL8_9PEZI</name>
<protein>
    <submittedName>
        <fullName evidence="2">Uncharacterized protein</fullName>
    </submittedName>
</protein>
<feature type="region of interest" description="Disordered" evidence="1">
    <location>
        <begin position="153"/>
        <end position="173"/>
    </location>
</feature>